<feature type="domain" description="Fumarate lyase N-terminal" evidence="3">
    <location>
        <begin position="10"/>
        <end position="71"/>
    </location>
</feature>
<dbReference type="InterPro" id="IPR022761">
    <property type="entry name" value="Fumarate_lyase_N"/>
</dbReference>
<name>A0A1Y1WGW2_9FUNG</name>
<dbReference type="Gene3D" id="1.10.40.30">
    <property type="entry name" value="Fumarase/aspartase (C-terminal domain)"/>
    <property type="match status" value="1"/>
</dbReference>
<dbReference type="HAMAP" id="MF_00006">
    <property type="entry name" value="Arg_succ_lyase"/>
    <property type="match status" value="1"/>
</dbReference>
<comment type="similarity">
    <text evidence="1">Belongs to the lyase 1 family. Argininosuccinate lyase subfamily.</text>
</comment>
<dbReference type="CDD" id="cd01359">
    <property type="entry name" value="Argininosuccinate_lyase"/>
    <property type="match status" value="1"/>
</dbReference>
<dbReference type="RefSeq" id="XP_040746052.1">
    <property type="nucleotide sequence ID" value="XM_040891213.1"/>
</dbReference>
<dbReference type="EMBL" id="MCFD01000002">
    <property type="protein sequence ID" value="ORX72712.1"/>
    <property type="molecule type" value="Genomic_DNA"/>
</dbReference>
<feature type="domain" description="Fumarate lyase N-terminal" evidence="3">
    <location>
        <begin position="83"/>
        <end position="279"/>
    </location>
</feature>
<dbReference type="InterPro" id="IPR000362">
    <property type="entry name" value="Fumarate_lyase_fam"/>
</dbReference>
<dbReference type="STRING" id="61395.A0A1Y1WGW2"/>
<dbReference type="InterPro" id="IPR024083">
    <property type="entry name" value="Fumarase/histidase_N"/>
</dbReference>
<dbReference type="PANTHER" id="PTHR43814">
    <property type="entry name" value="ARGININOSUCCINATE LYASE"/>
    <property type="match status" value="1"/>
</dbReference>
<evidence type="ECO:0000259" key="3">
    <source>
        <dbReference type="Pfam" id="PF00206"/>
    </source>
</evidence>
<dbReference type="PROSITE" id="PS00163">
    <property type="entry name" value="FUMARATE_LYASES"/>
    <property type="match status" value="1"/>
</dbReference>
<evidence type="ECO:0000256" key="2">
    <source>
        <dbReference type="ARBA" id="ARBA00032749"/>
    </source>
</evidence>
<dbReference type="FunFam" id="1.20.200.10:FF:000002">
    <property type="entry name" value="Argininosuccinate lyase"/>
    <property type="match status" value="1"/>
</dbReference>
<dbReference type="FunFam" id="1.10.40.30:FF:000001">
    <property type="entry name" value="Argininosuccinate lyase"/>
    <property type="match status" value="1"/>
</dbReference>
<sequence>MSGAKKLWGGRFTGATDPLMEAFNESIHFDKRMYSADIRGSQAYIKALEKQGILTPAERQTLHDGLAAIEDIHTANERRLGELGRSRNDQVATDMRLWLLEEVKKQIAYLRELVAVLVQRAAQDIDVLMPGYTHLQRAQPIRWSHFLLSYAFWFQQDTQRLEQFVPRVSQLPLGSGALAGNPFQVDRELLAKELGFSSITPNSLYGTSDRDFVAEFLFHSSMIMIHISRLAEDLIIYSTAEFGFVKLADAYSTGSSLMPQKKNPDSLELLRGKSGRVFGDMTGFMMTYKGLPSTYNKDMQEDKEPMFDAVDTLTGSLQITAAVIATLKSKMKGSLTGDMLATDLAEYLVRKGVPFRETHHISGAAVKMGEDRGCQINELSVADLKTLHPAFEDDVLKVWNFEQSVDNRCSVGGTSRATVNGQIEILNKWLSQ</sequence>
<dbReference type="PRINTS" id="PR00149">
    <property type="entry name" value="FUMRATELYASE"/>
</dbReference>
<dbReference type="InterPro" id="IPR009049">
    <property type="entry name" value="Argininosuccinate_lyase"/>
</dbReference>
<dbReference type="InterPro" id="IPR029419">
    <property type="entry name" value="Arg_succ_lyase_C"/>
</dbReference>
<gene>
    <name evidence="5" type="ORF">DL89DRAFT_320501</name>
</gene>
<dbReference type="GeneID" id="63807861"/>
<comment type="caution">
    <text evidence="5">The sequence shown here is derived from an EMBL/GenBank/DDBJ whole genome shotgun (WGS) entry which is preliminary data.</text>
</comment>
<dbReference type="InterPro" id="IPR020557">
    <property type="entry name" value="Fumarate_lyase_CS"/>
</dbReference>
<protein>
    <recommendedName>
        <fullName evidence="2">Arginosuccinase</fullName>
    </recommendedName>
</protein>
<dbReference type="OrthoDB" id="2561043at2759"/>
<dbReference type="GO" id="GO:0004056">
    <property type="term" value="F:argininosuccinate lyase activity"/>
    <property type="evidence" value="ECO:0007669"/>
    <property type="project" value="InterPro"/>
</dbReference>
<feature type="domain" description="Argininosuccinate lyase C-terminal" evidence="4">
    <location>
        <begin position="339"/>
        <end position="406"/>
    </location>
</feature>
<dbReference type="Gene3D" id="1.20.200.10">
    <property type="entry name" value="Fumarase/aspartase (Central domain)"/>
    <property type="match status" value="1"/>
</dbReference>
<dbReference type="GO" id="GO:0005829">
    <property type="term" value="C:cytosol"/>
    <property type="evidence" value="ECO:0007669"/>
    <property type="project" value="TreeGrafter"/>
</dbReference>
<dbReference type="Gene3D" id="1.10.275.10">
    <property type="entry name" value="Fumarase/aspartase (N-terminal domain)"/>
    <property type="match status" value="1"/>
</dbReference>
<organism evidence="5 6">
    <name type="scientific">Linderina pennispora</name>
    <dbReference type="NCBI Taxonomy" id="61395"/>
    <lineage>
        <taxon>Eukaryota</taxon>
        <taxon>Fungi</taxon>
        <taxon>Fungi incertae sedis</taxon>
        <taxon>Zoopagomycota</taxon>
        <taxon>Kickxellomycotina</taxon>
        <taxon>Kickxellomycetes</taxon>
        <taxon>Kickxellales</taxon>
        <taxon>Kickxellaceae</taxon>
        <taxon>Linderina</taxon>
    </lineage>
</organism>
<accession>A0A1Y1WGW2</accession>
<dbReference type="InterPro" id="IPR008948">
    <property type="entry name" value="L-Aspartase-like"/>
</dbReference>
<evidence type="ECO:0000256" key="1">
    <source>
        <dbReference type="ARBA" id="ARBA00010755"/>
    </source>
</evidence>
<keyword evidence="6" id="KW-1185">Reference proteome</keyword>
<keyword evidence="5" id="KW-0456">Lyase</keyword>
<dbReference type="SUPFAM" id="SSF48557">
    <property type="entry name" value="L-aspartase-like"/>
    <property type="match status" value="1"/>
</dbReference>
<dbReference type="Pfam" id="PF00206">
    <property type="entry name" value="Lyase_1"/>
    <property type="match status" value="2"/>
</dbReference>
<dbReference type="GO" id="GO:0042450">
    <property type="term" value="P:L-arginine biosynthetic process via ornithine"/>
    <property type="evidence" value="ECO:0007669"/>
    <property type="project" value="InterPro"/>
</dbReference>
<proteinExistence type="inferred from homology"/>
<dbReference type="Proteomes" id="UP000193922">
    <property type="component" value="Unassembled WGS sequence"/>
</dbReference>
<dbReference type="AlphaFoldDB" id="A0A1Y1WGW2"/>
<dbReference type="Pfam" id="PF14698">
    <property type="entry name" value="ASL_C2"/>
    <property type="match status" value="1"/>
</dbReference>
<reference evidence="5 6" key="1">
    <citation type="submission" date="2016-07" db="EMBL/GenBank/DDBJ databases">
        <title>Pervasive Adenine N6-methylation of Active Genes in Fungi.</title>
        <authorList>
            <consortium name="DOE Joint Genome Institute"/>
            <person name="Mondo S.J."/>
            <person name="Dannebaum R.O."/>
            <person name="Kuo R.C."/>
            <person name="Labutti K."/>
            <person name="Haridas S."/>
            <person name="Kuo A."/>
            <person name="Salamov A."/>
            <person name="Ahrendt S.R."/>
            <person name="Lipzen A."/>
            <person name="Sullivan W."/>
            <person name="Andreopoulos W.B."/>
            <person name="Clum A."/>
            <person name="Lindquist E."/>
            <person name="Daum C."/>
            <person name="Ramamoorthy G.K."/>
            <person name="Gryganskyi A."/>
            <person name="Culley D."/>
            <person name="Magnuson J.K."/>
            <person name="James T.Y."/>
            <person name="O'Malley M.A."/>
            <person name="Stajich J.E."/>
            <person name="Spatafora J.W."/>
            <person name="Visel A."/>
            <person name="Grigoriev I.V."/>
        </authorList>
    </citation>
    <scope>NUCLEOTIDE SEQUENCE [LARGE SCALE GENOMIC DNA]</scope>
    <source>
        <strain evidence="5 6">ATCC 12442</strain>
    </source>
</reference>
<evidence type="ECO:0000259" key="4">
    <source>
        <dbReference type="Pfam" id="PF14698"/>
    </source>
</evidence>
<evidence type="ECO:0000313" key="6">
    <source>
        <dbReference type="Proteomes" id="UP000193922"/>
    </source>
</evidence>
<dbReference type="PRINTS" id="PR00145">
    <property type="entry name" value="ARGSUCLYASE"/>
</dbReference>
<dbReference type="NCBIfam" id="TIGR00838">
    <property type="entry name" value="argH"/>
    <property type="match status" value="1"/>
</dbReference>
<dbReference type="PANTHER" id="PTHR43814:SF1">
    <property type="entry name" value="ARGININOSUCCINATE LYASE"/>
    <property type="match status" value="1"/>
</dbReference>
<evidence type="ECO:0000313" key="5">
    <source>
        <dbReference type="EMBL" id="ORX72712.1"/>
    </source>
</evidence>